<dbReference type="PANTHER" id="PTHR43709:SF3">
    <property type="entry name" value="ISOMERASE YBHH-RELATED"/>
    <property type="match status" value="1"/>
</dbReference>
<evidence type="ECO:0000256" key="1">
    <source>
        <dbReference type="ARBA" id="ARBA00007673"/>
    </source>
</evidence>
<dbReference type="InterPro" id="IPR007400">
    <property type="entry name" value="PrpF-like"/>
</dbReference>
<keyword evidence="4" id="KW-1185">Reference proteome</keyword>
<dbReference type="Pfam" id="PF04303">
    <property type="entry name" value="PrpF"/>
    <property type="match status" value="1"/>
</dbReference>
<evidence type="ECO:0000313" key="4">
    <source>
        <dbReference type="Proteomes" id="UP000037822"/>
    </source>
</evidence>
<organism evidence="3 4">
    <name type="scientific">Bosea vaviloviae</name>
    <dbReference type="NCBI Taxonomy" id="1526658"/>
    <lineage>
        <taxon>Bacteria</taxon>
        <taxon>Pseudomonadati</taxon>
        <taxon>Pseudomonadota</taxon>
        <taxon>Alphaproteobacteria</taxon>
        <taxon>Hyphomicrobiales</taxon>
        <taxon>Boseaceae</taxon>
        <taxon>Bosea</taxon>
    </lineage>
</organism>
<name>A0A0N0MA07_9HYPH</name>
<dbReference type="InterPro" id="IPR047687">
    <property type="entry name" value="OMA_tautomer-like"/>
</dbReference>
<dbReference type="NCBIfam" id="NF033377">
    <property type="entry name" value="OMA_tautomer"/>
    <property type="match status" value="1"/>
</dbReference>
<comment type="similarity">
    <text evidence="1">Belongs to the PrpF family.</text>
</comment>
<proteinExistence type="inferred from homology"/>
<dbReference type="AlphaFoldDB" id="A0A0N0MA07"/>
<evidence type="ECO:0008006" key="5">
    <source>
        <dbReference type="Google" id="ProtNLM"/>
    </source>
</evidence>
<sequence length="350" mass="36040">MRGGTSRGPVFLSTDLPVDPDLRDEVLLSILGSGSELQINGLGGGNPLTSKVAIVGPPTHPDADVDYLFAQVKVVERVVDTSPNCGNMLSTVGPFAIEKGLVVGQADRTRVVIHNVNTGQLVAATVQTPKGKPVYDGDTVIDGVPGSGAPVELEFLGVAGAKTGKLLPTGSAIDMIAGVKISCIDAAMPLVVIEASALGKTGSETPAELDADRAFMDRLERIRLEAGRLMGLGDVSDLVIPKPVLIGHPQNGGTITARYFMPHACHKAFAVTGAVGLGTACGTPGTLAHRLVGDASLPRRVVIEHPSGRIEVAIDRRGSAATAAVLRTTKPILEGIAFAQVSGRPVILAA</sequence>
<comment type="caution">
    <text evidence="3">The sequence shown here is derived from an EMBL/GenBank/DDBJ whole genome shotgun (WGS) entry which is preliminary data.</text>
</comment>
<dbReference type="GO" id="GO:0016853">
    <property type="term" value="F:isomerase activity"/>
    <property type="evidence" value="ECO:0007669"/>
    <property type="project" value="UniProtKB-KW"/>
</dbReference>
<protein>
    <recommendedName>
        <fullName evidence="5">4-oxalomesaconate tautomerase</fullName>
    </recommendedName>
</protein>
<accession>A0A0N0MA07</accession>
<dbReference type="EMBL" id="LGSZ01000052">
    <property type="protein sequence ID" value="KPH79084.1"/>
    <property type="molecule type" value="Genomic_DNA"/>
</dbReference>
<evidence type="ECO:0000313" key="3">
    <source>
        <dbReference type="EMBL" id="KPH79084.1"/>
    </source>
</evidence>
<dbReference type="Gene3D" id="3.10.310.10">
    <property type="entry name" value="Diaminopimelate Epimerase, Chain A, domain 1"/>
    <property type="match status" value="2"/>
</dbReference>
<keyword evidence="2" id="KW-0413">Isomerase</keyword>
<evidence type="ECO:0000256" key="2">
    <source>
        <dbReference type="ARBA" id="ARBA00023235"/>
    </source>
</evidence>
<dbReference type="PATRIC" id="fig|1526658.3.peg.612"/>
<reference evidence="3 4" key="1">
    <citation type="submission" date="2015-07" db="EMBL/GenBank/DDBJ databases">
        <title>Whole genome sequencing of Bosea vaviloviae isolated from cave pool.</title>
        <authorList>
            <person name="Tan N.E.H."/>
            <person name="Lee Y.P."/>
            <person name="Gan H.M."/>
            <person name="Barton H."/>
            <person name="Savka M.A."/>
        </authorList>
    </citation>
    <scope>NUCLEOTIDE SEQUENCE [LARGE SCALE GENOMIC DNA]</scope>
    <source>
        <strain evidence="3 4">SD260</strain>
    </source>
</reference>
<dbReference type="PANTHER" id="PTHR43709">
    <property type="entry name" value="ACONITATE ISOMERASE-RELATED"/>
    <property type="match status" value="1"/>
</dbReference>
<gene>
    <name evidence="3" type="ORF">AE618_20210</name>
</gene>
<dbReference type="SUPFAM" id="SSF54506">
    <property type="entry name" value="Diaminopimelate epimerase-like"/>
    <property type="match status" value="2"/>
</dbReference>
<dbReference type="Proteomes" id="UP000037822">
    <property type="component" value="Unassembled WGS sequence"/>
</dbReference>